<dbReference type="PANTHER" id="PTHR12236">
    <property type="entry name" value="STRUCTURAL CONTITUENT OF CUTICLE"/>
    <property type="match status" value="1"/>
</dbReference>
<proteinExistence type="predicted"/>
<dbReference type="InterPro" id="IPR000618">
    <property type="entry name" value="Insect_cuticle"/>
</dbReference>
<dbReference type="Proteomes" id="UP000663880">
    <property type="component" value="Unassembled WGS sequence"/>
</dbReference>
<dbReference type="PROSITE" id="PS51155">
    <property type="entry name" value="CHIT_BIND_RR_2"/>
    <property type="match status" value="1"/>
</dbReference>
<dbReference type="InterPro" id="IPR031311">
    <property type="entry name" value="CHIT_BIND_RR_consensus"/>
</dbReference>
<dbReference type="PANTHER" id="PTHR12236:SF75">
    <property type="entry name" value="CUTICULAR PROTEIN 62BB, ISOFORM A"/>
    <property type="match status" value="1"/>
</dbReference>
<evidence type="ECO:0000256" key="3">
    <source>
        <dbReference type="PROSITE-ProRule" id="PRU00497"/>
    </source>
</evidence>
<keyword evidence="1 3" id="KW-0193">Cuticle</keyword>
<protein>
    <submittedName>
        <fullName evidence="5">Uncharacterized protein</fullName>
    </submittedName>
</protein>
<dbReference type="EMBL" id="CAJOBZ010000035">
    <property type="protein sequence ID" value="CAF4898406.1"/>
    <property type="molecule type" value="Genomic_DNA"/>
</dbReference>
<dbReference type="PRINTS" id="PR00947">
    <property type="entry name" value="CUTICLE"/>
</dbReference>
<dbReference type="Pfam" id="PF00379">
    <property type="entry name" value="Chitin_bind_4"/>
    <property type="match status" value="1"/>
</dbReference>
<dbReference type="OrthoDB" id="6382835at2759"/>
<feature type="signal peptide" evidence="4">
    <location>
        <begin position="1"/>
        <end position="18"/>
    </location>
</feature>
<dbReference type="GO" id="GO:0005615">
    <property type="term" value="C:extracellular space"/>
    <property type="evidence" value="ECO:0007669"/>
    <property type="project" value="TreeGrafter"/>
</dbReference>
<comment type="caution">
    <text evidence="5">The sequence shown here is derived from an EMBL/GenBank/DDBJ whole genome shotgun (WGS) entry which is preliminary data.</text>
</comment>
<gene>
    <name evidence="5" type="ORF">PMACD_LOCUS11070</name>
</gene>
<evidence type="ECO:0000256" key="4">
    <source>
        <dbReference type="SAM" id="SignalP"/>
    </source>
</evidence>
<accession>A0A821UZL4</accession>
<dbReference type="GO" id="GO:0031012">
    <property type="term" value="C:extracellular matrix"/>
    <property type="evidence" value="ECO:0007669"/>
    <property type="project" value="TreeGrafter"/>
</dbReference>
<reference evidence="5" key="1">
    <citation type="submission" date="2021-02" db="EMBL/GenBank/DDBJ databases">
        <authorList>
            <person name="Steward A R."/>
        </authorList>
    </citation>
    <scope>NUCLEOTIDE SEQUENCE</scope>
</reference>
<keyword evidence="2 4" id="KW-0732">Signal</keyword>
<dbReference type="PROSITE" id="PS00233">
    <property type="entry name" value="CHIT_BIND_RR_1"/>
    <property type="match status" value="1"/>
</dbReference>
<dbReference type="GO" id="GO:0042302">
    <property type="term" value="F:structural constituent of cuticle"/>
    <property type="evidence" value="ECO:0007669"/>
    <property type="project" value="UniProtKB-UniRule"/>
</dbReference>
<dbReference type="InterPro" id="IPR051217">
    <property type="entry name" value="Insect_Cuticle_Struc_Prot"/>
</dbReference>
<evidence type="ECO:0000256" key="1">
    <source>
        <dbReference type="ARBA" id="ARBA00022460"/>
    </source>
</evidence>
<feature type="chain" id="PRO_5032418622" evidence="4">
    <location>
        <begin position="19"/>
        <end position="139"/>
    </location>
</feature>
<name>A0A821UZL4_9NEOP</name>
<sequence>MLSVQVVGLFVLCAVVDSGYIGRAGRRGYGIADIESYPEYNQVAVPVTSAGSYNSPPKYQYDYSVSDPHTGDHKAQWETRDGDVVRGAYSLAEPDGSTRIVEYTADKIHGFRAVVRKIGFAPSPQGYKELNSVDYFGFH</sequence>
<keyword evidence="6" id="KW-1185">Reference proteome</keyword>
<organism evidence="5 6">
    <name type="scientific">Pieris macdunnoughi</name>
    <dbReference type="NCBI Taxonomy" id="345717"/>
    <lineage>
        <taxon>Eukaryota</taxon>
        <taxon>Metazoa</taxon>
        <taxon>Ecdysozoa</taxon>
        <taxon>Arthropoda</taxon>
        <taxon>Hexapoda</taxon>
        <taxon>Insecta</taxon>
        <taxon>Pterygota</taxon>
        <taxon>Neoptera</taxon>
        <taxon>Endopterygota</taxon>
        <taxon>Lepidoptera</taxon>
        <taxon>Glossata</taxon>
        <taxon>Ditrysia</taxon>
        <taxon>Papilionoidea</taxon>
        <taxon>Pieridae</taxon>
        <taxon>Pierinae</taxon>
        <taxon>Pieris</taxon>
    </lineage>
</organism>
<evidence type="ECO:0000313" key="6">
    <source>
        <dbReference type="Proteomes" id="UP000663880"/>
    </source>
</evidence>
<evidence type="ECO:0000313" key="5">
    <source>
        <dbReference type="EMBL" id="CAF4898406.1"/>
    </source>
</evidence>
<dbReference type="AlphaFoldDB" id="A0A821UZL4"/>
<evidence type="ECO:0000256" key="2">
    <source>
        <dbReference type="ARBA" id="ARBA00022729"/>
    </source>
</evidence>